<dbReference type="InterPro" id="IPR024134">
    <property type="entry name" value="SOD_Cu/Zn_/chaperone"/>
</dbReference>
<keyword evidence="7" id="KW-1015">Disulfide bond</keyword>
<gene>
    <name evidence="12" type="primary">sod1_1</name>
    <name evidence="12" type="ORF">FJT64_020531</name>
</gene>
<dbReference type="Gene3D" id="2.60.40.200">
    <property type="entry name" value="Superoxide dismutase, copper/zinc binding domain"/>
    <property type="match status" value="1"/>
</dbReference>
<feature type="chain" id="PRO_5025367105" description="Superoxide dismutase [Cu-Zn]" evidence="10">
    <location>
        <begin position="18"/>
        <end position="407"/>
    </location>
</feature>
<dbReference type="PROSITE" id="PS00332">
    <property type="entry name" value="SOD_CU_ZN_2"/>
    <property type="match status" value="1"/>
</dbReference>
<dbReference type="FunFam" id="2.60.40.200:FF:000013">
    <property type="entry name" value="Superoxide dismutase [Cu-Zn]"/>
    <property type="match status" value="1"/>
</dbReference>
<keyword evidence="3 9" id="KW-0862">Zinc</keyword>
<evidence type="ECO:0000256" key="3">
    <source>
        <dbReference type="ARBA" id="ARBA00022833"/>
    </source>
</evidence>
<comment type="cofactor">
    <cofactor evidence="9">
        <name>Cu cation</name>
        <dbReference type="ChEBI" id="CHEBI:23378"/>
    </cofactor>
    <text evidence="9">Binds 1 copper ion per subunit.</text>
</comment>
<dbReference type="PANTHER" id="PTHR10003">
    <property type="entry name" value="SUPEROXIDE DISMUTASE CU-ZN -RELATED"/>
    <property type="match status" value="1"/>
</dbReference>
<dbReference type="PRINTS" id="PR00068">
    <property type="entry name" value="CUZNDISMTASE"/>
</dbReference>
<comment type="function">
    <text evidence="9">Destroys radicals which are normally produced within the cells and which are toxic to biological systems.</text>
</comment>
<dbReference type="InterPro" id="IPR036423">
    <property type="entry name" value="SOD-like_Cu/Zn_dom_sf"/>
</dbReference>
<keyword evidence="13" id="KW-1185">Reference proteome</keyword>
<evidence type="ECO:0000259" key="11">
    <source>
        <dbReference type="Pfam" id="PF00080"/>
    </source>
</evidence>
<dbReference type="Pfam" id="PF00080">
    <property type="entry name" value="Sod_Cu"/>
    <property type="match status" value="1"/>
</dbReference>
<comment type="caution">
    <text evidence="12">The sequence shown here is derived from an EMBL/GenBank/DDBJ whole genome shotgun (WGS) entry which is preliminary data.</text>
</comment>
<keyword evidence="2 9" id="KW-0479">Metal-binding</keyword>
<feature type="signal peptide" evidence="10">
    <location>
        <begin position="1"/>
        <end position="17"/>
    </location>
</feature>
<evidence type="ECO:0000256" key="5">
    <source>
        <dbReference type="ARBA" id="ARBA00023002"/>
    </source>
</evidence>
<comment type="similarity">
    <text evidence="1 9">Belongs to the Cu-Zn superoxide dismutase family.</text>
</comment>
<keyword evidence="6 9" id="KW-0186">Copper</keyword>
<reference evidence="12 13" key="1">
    <citation type="submission" date="2019-07" db="EMBL/GenBank/DDBJ databases">
        <title>Draft genome assembly of a fouling barnacle, Amphibalanus amphitrite (Darwin, 1854): The first reference genome for Thecostraca.</title>
        <authorList>
            <person name="Kim W."/>
        </authorList>
    </citation>
    <scope>NUCLEOTIDE SEQUENCE [LARGE SCALE GENOMIC DNA]</scope>
    <source>
        <strain evidence="12">SNU_AA5</strain>
        <tissue evidence="12">Soma without cirri and trophi</tissue>
    </source>
</reference>
<comment type="catalytic activity">
    <reaction evidence="8 9">
        <text>2 superoxide + 2 H(+) = H2O2 + O2</text>
        <dbReference type="Rhea" id="RHEA:20696"/>
        <dbReference type="ChEBI" id="CHEBI:15378"/>
        <dbReference type="ChEBI" id="CHEBI:15379"/>
        <dbReference type="ChEBI" id="CHEBI:16240"/>
        <dbReference type="ChEBI" id="CHEBI:18421"/>
        <dbReference type="EC" id="1.15.1.1"/>
    </reaction>
</comment>
<dbReference type="GO" id="GO:0005507">
    <property type="term" value="F:copper ion binding"/>
    <property type="evidence" value="ECO:0007669"/>
    <property type="project" value="InterPro"/>
</dbReference>
<evidence type="ECO:0000256" key="4">
    <source>
        <dbReference type="ARBA" id="ARBA00022862"/>
    </source>
</evidence>
<dbReference type="CDD" id="cd00305">
    <property type="entry name" value="Cu-Zn_Superoxide_Dismutase"/>
    <property type="match status" value="1"/>
</dbReference>
<evidence type="ECO:0000256" key="10">
    <source>
        <dbReference type="SAM" id="SignalP"/>
    </source>
</evidence>
<evidence type="ECO:0000256" key="9">
    <source>
        <dbReference type="RuleBase" id="RU000393"/>
    </source>
</evidence>
<evidence type="ECO:0000256" key="1">
    <source>
        <dbReference type="ARBA" id="ARBA00010457"/>
    </source>
</evidence>
<dbReference type="InterPro" id="IPR001424">
    <property type="entry name" value="SOD_Cu_Zn_dom"/>
</dbReference>
<organism evidence="12 13">
    <name type="scientific">Amphibalanus amphitrite</name>
    <name type="common">Striped barnacle</name>
    <name type="synonym">Balanus amphitrite</name>
    <dbReference type="NCBI Taxonomy" id="1232801"/>
    <lineage>
        <taxon>Eukaryota</taxon>
        <taxon>Metazoa</taxon>
        <taxon>Ecdysozoa</taxon>
        <taxon>Arthropoda</taxon>
        <taxon>Crustacea</taxon>
        <taxon>Multicrustacea</taxon>
        <taxon>Cirripedia</taxon>
        <taxon>Thoracica</taxon>
        <taxon>Thoracicalcarea</taxon>
        <taxon>Balanomorpha</taxon>
        <taxon>Balanoidea</taxon>
        <taxon>Balanidae</taxon>
        <taxon>Amphibalaninae</taxon>
        <taxon>Amphibalanus</taxon>
    </lineage>
</organism>
<keyword evidence="5 9" id="KW-0560">Oxidoreductase</keyword>
<name>A0A6A4WLC6_AMPAM</name>
<evidence type="ECO:0000256" key="8">
    <source>
        <dbReference type="ARBA" id="ARBA00049204"/>
    </source>
</evidence>
<accession>A0A6A4WLC6</accession>
<evidence type="ECO:0000256" key="7">
    <source>
        <dbReference type="ARBA" id="ARBA00023157"/>
    </source>
</evidence>
<keyword evidence="4" id="KW-0049">Antioxidant</keyword>
<protein>
    <recommendedName>
        <fullName evidence="9">Superoxide dismutase [Cu-Zn]</fullName>
        <ecNumber evidence="9">1.15.1.1</ecNumber>
    </recommendedName>
</protein>
<sequence>MYRKLLCVLFAASAARALSLPLARREVSPTDQRADPSLLLYSSAVPSAVGLAGLPIVQSPIVQSPLIWRRKRDAGAAETDQQADPALLMYDVNYTRLVRQLTSVTARDNSSGPAPLPTPWRVTPCRHGWRHEPERGVTLMAKFELVCENSQLTSALVAGVGAGAAVGQLVVFSCRNRLLSSLTYHQAAAESLSRWPGARRPLLLLAAAQLLACPLAWAAARVAGRRSCLLVSLGLSAAVCGLAASLQRREAVIQAGTDEGVSGLVMFYQTAETEPVQISGSISGLAPGLHGLHVHQNGNLTSACSDAGSHFNPAGSDHGAHPNLADRRHVADLGNVVADETGTADFQLQDKLQTLYDGENVIVGRAIVIHALEDDLGLGGDEESKKTGNAGARVGCGLIELSQGLEE</sequence>
<dbReference type="OrthoDB" id="2015551at2759"/>
<dbReference type="GO" id="GO:0004784">
    <property type="term" value="F:superoxide dismutase activity"/>
    <property type="evidence" value="ECO:0007669"/>
    <property type="project" value="UniProtKB-EC"/>
</dbReference>
<evidence type="ECO:0000313" key="12">
    <source>
        <dbReference type="EMBL" id="KAF0308216.1"/>
    </source>
</evidence>
<dbReference type="AlphaFoldDB" id="A0A6A4WLC6"/>
<proteinExistence type="inferred from homology"/>
<evidence type="ECO:0000313" key="13">
    <source>
        <dbReference type="Proteomes" id="UP000440578"/>
    </source>
</evidence>
<dbReference type="InterPro" id="IPR018152">
    <property type="entry name" value="SOD_Cu/Zn_BS"/>
</dbReference>
<comment type="cofactor">
    <cofactor evidence="9">
        <name>Zn(2+)</name>
        <dbReference type="ChEBI" id="CHEBI:29105"/>
    </cofactor>
    <text evidence="9">Binds 1 zinc ion per subunit.</text>
</comment>
<keyword evidence="10" id="KW-0732">Signal</keyword>
<evidence type="ECO:0000256" key="2">
    <source>
        <dbReference type="ARBA" id="ARBA00022723"/>
    </source>
</evidence>
<dbReference type="EC" id="1.15.1.1" evidence="9"/>
<dbReference type="Proteomes" id="UP000440578">
    <property type="component" value="Unassembled WGS sequence"/>
</dbReference>
<dbReference type="EMBL" id="VIIS01000506">
    <property type="protein sequence ID" value="KAF0308216.1"/>
    <property type="molecule type" value="Genomic_DNA"/>
</dbReference>
<feature type="domain" description="Superoxide dismutase copper/zinc binding" evidence="11">
    <location>
        <begin position="261"/>
        <end position="399"/>
    </location>
</feature>
<dbReference type="SUPFAM" id="SSF49329">
    <property type="entry name" value="Cu,Zn superoxide dismutase-like"/>
    <property type="match status" value="1"/>
</dbReference>
<evidence type="ECO:0000256" key="6">
    <source>
        <dbReference type="ARBA" id="ARBA00023008"/>
    </source>
</evidence>